<evidence type="ECO:0000313" key="3">
    <source>
        <dbReference type="Proteomes" id="UP001359886"/>
    </source>
</evidence>
<keyword evidence="2" id="KW-0378">Hydrolase</keyword>
<organism evidence="2 3">
    <name type="scientific">Elongatibacter sediminis</name>
    <dbReference type="NCBI Taxonomy" id="3119006"/>
    <lineage>
        <taxon>Bacteria</taxon>
        <taxon>Pseudomonadati</taxon>
        <taxon>Pseudomonadota</taxon>
        <taxon>Gammaproteobacteria</taxon>
        <taxon>Chromatiales</taxon>
        <taxon>Wenzhouxiangellaceae</taxon>
        <taxon>Elongatibacter</taxon>
    </lineage>
</organism>
<evidence type="ECO:0000313" key="2">
    <source>
        <dbReference type="EMBL" id="MEJ8566873.1"/>
    </source>
</evidence>
<dbReference type="EC" id="3.1.-.-" evidence="2"/>
<proteinExistence type="predicted"/>
<dbReference type="InterPro" id="IPR050126">
    <property type="entry name" value="Ap4A_hydrolase"/>
</dbReference>
<reference evidence="2 3" key="1">
    <citation type="submission" date="2024-02" db="EMBL/GenBank/DDBJ databases">
        <title>A novel Wenzhouxiangellaceae bacterium, isolated from coastal sediments.</title>
        <authorList>
            <person name="Du Z.-J."/>
            <person name="Ye Y.-Q."/>
            <person name="Zhang X.-Y."/>
        </authorList>
    </citation>
    <scope>NUCLEOTIDE SEQUENCE [LARGE SCALE GENOMIC DNA]</scope>
    <source>
        <strain evidence="2 3">CH-27</strain>
    </source>
</reference>
<dbReference type="PANTHER" id="PTHR42850">
    <property type="entry name" value="METALLOPHOSPHOESTERASE"/>
    <property type="match status" value="1"/>
</dbReference>
<gene>
    <name evidence="2" type="ORF">V3330_04495</name>
</gene>
<dbReference type="InterPro" id="IPR004843">
    <property type="entry name" value="Calcineurin-like_PHP"/>
</dbReference>
<dbReference type="Proteomes" id="UP001359886">
    <property type="component" value="Unassembled WGS sequence"/>
</dbReference>
<evidence type="ECO:0000259" key="1">
    <source>
        <dbReference type="Pfam" id="PF00149"/>
    </source>
</evidence>
<dbReference type="SUPFAM" id="SSF56300">
    <property type="entry name" value="Metallo-dependent phosphatases"/>
    <property type="match status" value="1"/>
</dbReference>
<dbReference type="GO" id="GO:0008803">
    <property type="term" value="F:bis(5'-nucleosyl)-tetraphosphatase (symmetrical) activity"/>
    <property type="evidence" value="ECO:0007669"/>
    <property type="project" value="TreeGrafter"/>
</dbReference>
<name>A0AAW9RAG6_9GAMM</name>
<dbReference type="AlphaFoldDB" id="A0AAW9RAG6"/>
<dbReference type="GO" id="GO:0005737">
    <property type="term" value="C:cytoplasm"/>
    <property type="evidence" value="ECO:0007669"/>
    <property type="project" value="TreeGrafter"/>
</dbReference>
<dbReference type="CDD" id="cd00144">
    <property type="entry name" value="MPP_PPP_family"/>
    <property type="match status" value="1"/>
</dbReference>
<dbReference type="GO" id="GO:0016791">
    <property type="term" value="F:phosphatase activity"/>
    <property type="evidence" value="ECO:0007669"/>
    <property type="project" value="TreeGrafter"/>
</dbReference>
<dbReference type="Pfam" id="PF00149">
    <property type="entry name" value="Metallophos"/>
    <property type="match status" value="1"/>
</dbReference>
<accession>A0AAW9RAG6</accession>
<comment type="caution">
    <text evidence="2">The sequence shown here is derived from an EMBL/GenBank/DDBJ whole genome shotgun (WGS) entry which is preliminary data.</text>
</comment>
<dbReference type="InterPro" id="IPR029052">
    <property type="entry name" value="Metallo-depent_PP-like"/>
</dbReference>
<keyword evidence="3" id="KW-1185">Reference proteome</keyword>
<dbReference type="GO" id="GO:0110154">
    <property type="term" value="P:RNA decapping"/>
    <property type="evidence" value="ECO:0007669"/>
    <property type="project" value="TreeGrafter"/>
</dbReference>
<feature type="domain" description="Calcineurin-like phosphoesterase" evidence="1">
    <location>
        <begin position="26"/>
        <end position="217"/>
    </location>
</feature>
<protein>
    <submittedName>
        <fullName evidence="2">Metallophosphoesterase family protein</fullName>
        <ecNumber evidence="2">3.1.-.-</ecNumber>
    </submittedName>
</protein>
<sequence length="258" mass="28835">MRKLVNRWLRGKDREAVAPRVPDGQRVYCIGDIHGRLDLLDELLRKVDEDACEFEGARILVYLGDYIDRGPQSREVIDRLLEEPLAGFEVIHLLGNHEQTLLDFLAHPHSVGSWLAYGGIATLASYGVHAGPGESRSELGGLRDSLEQRLPDAHRRFLEELKLLHVCGSYCFVHAGIRPGVPLQEQRNDDLLWIRDEFTRSSAVHPHVIVHGHTITPSVEFLPNRIGIDTGAFHTGILTCLVLEADTQRLLQTGIAAV</sequence>
<dbReference type="PANTHER" id="PTHR42850:SF4">
    <property type="entry name" value="ZINC-DEPENDENT ENDOPOLYPHOSPHATASE"/>
    <property type="match status" value="1"/>
</dbReference>
<dbReference type="RefSeq" id="WP_354694192.1">
    <property type="nucleotide sequence ID" value="NZ_JAZHOG010000002.1"/>
</dbReference>
<dbReference type="EMBL" id="JAZHOG010000002">
    <property type="protein sequence ID" value="MEJ8566873.1"/>
    <property type="molecule type" value="Genomic_DNA"/>
</dbReference>
<dbReference type="Gene3D" id="3.60.21.10">
    <property type="match status" value="1"/>
</dbReference>